<dbReference type="Proteomes" id="UP000297459">
    <property type="component" value="Unassembled WGS sequence"/>
</dbReference>
<dbReference type="RefSeq" id="WP_126566541.1">
    <property type="nucleotide sequence ID" value="NZ_BMCY01000001.1"/>
</dbReference>
<reference evidence="2 3" key="1">
    <citation type="submission" date="2019-04" db="EMBL/GenBank/DDBJ databases">
        <title>Genomic characterization of Staphylococcus petrasii strains.</title>
        <authorList>
            <person name="Vrbovska V."/>
            <person name="Kovarovic V."/>
            <person name="Maslanova I."/>
            <person name="Indrakova A."/>
            <person name="Petras P."/>
            <person name="Sedo O."/>
            <person name="Svec P."/>
            <person name="Fisarova L."/>
            <person name="Sedlacek I."/>
            <person name="Doskar J."/>
            <person name="Pantucek R."/>
        </authorList>
    </citation>
    <scope>NUCLEOTIDE SEQUENCE [LARGE SCALE GENOMIC DNA]</scope>
    <source>
        <strain evidence="2 3">CCM 8529</strain>
    </source>
</reference>
<keyword evidence="1" id="KW-0472">Membrane</keyword>
<organism evidence="2 3">
    <name type="scientific">Staphylococcus pragensis</name>
    <dbReference type="NCBI Taxonomy" id="1611836"/>
    <lineage>
        <taxon>Bacteria</taxon>
        <taxon>Bacillati</taxon>
        <taxon>Bacillota</taxon>
        <taxon>Bacilli</taxon>
        <taxon>Bacillales</taxon>
        <taxon>Staphylococcaceae</taxon>
        <taxon>Staphylococcus</taxon>
    </lineage>
</organism>
<evidence type="ECO:0000256" key="1">
    <source>
        <dbReference type="SAM" id="Phobius"/>
    </source>
</evidence>
<protein>
    <submittedName>
        <fullName evidence="2">Uncharacterized protein</fullName>
    </submittedName>
</protein>
<keyword evidence="1" id="KW-1133">Transmembrane helix</keyword>
<name>A0A4Z1BRY3_9STAP</name>
<gene>
    <name evidence="2" type="ORF">E2558_02805</name>
</gene>
<sequence>MIEEKYVGTKEFEEFKEHVDSRFNHLGDKINRTEATLSEKIDNVELRLDQKIDNVEQKLNLRIDDVEQKLTQRINNVEEKLSHKIDSNHKALTLTIQNMMFQIKEETHKKYIDEIRFIIPTIISIIALVLPIILFILR</sequence>
<proteinExistence type="predicted"/>
<dbReference type="EMBL" id="SRPJ01000001">
    <property type="protein sequence ID" value="TGN28580.1"/>
    <property type="molecule type" value="Genomic_DNA"/>
</dbReference>
<evidence type="ECO:0000313" key="3">
    <source>
        <dbReference type="Proteomes" id="UP000297459"/>
    </source>
</evidence>
<dbReference type="SUPFAM" id="SSF58113">
    <property type="entry name" value="Apolipoprotein A-I"/>
    <property type="match status" value="1"/>
</dbReference>
<dbReference type="Gene3D" id="1.20.120.20">
    <property type="entry name" value="Apolipoprotein"/>
    <property type="match status" value="1"/>
</dbReference>
<feature type="transmembrane region" description="Helical" evidence="1">
    <location>
        <begin position="117"/>
        <end position="137"/>
    </location>
</feature>
<dbReference type="AlphaFoldDB" id="A0A4Z1BRY3"/>
<comment type="caution">
    <text evidence="2">The sequence shown here is derived from an EMBL/GenBank/DDBJ whole genome shotgun (WGS) entry which is preliminary data.</text>
</comment>
<keyword evidence="3" id="KW-1185">Reference proteome</keyword>
<keyword evidence="1" id="KW-0812">Transmembrane</keyword>
<evidence type="ECO:0000313" key="2">
    <source>
        <dbReference type="EMBL" id="TGN28580.1"/>
    </source>
</evidence>
<accession>A0A4Z1BRY3</accession>